<name>A0A0A9A6Z3_ARUDO</name>
<dbReference type="EMBL" id="GBRH01252212">
    <property type="protein sequence ID" value="JAD45683.1"/>
    <property type="molecule type" value="Transcribed_RNA"/>
</dbReference>
<protein>
    <submittedName>
        <fullName evidence="1">Uncharacterized protein</fullName>
    </submittedName>
</protein>
<proteinExistence type="predicted"/>
<sequence length="73" mass="8443">MSFVKTWYLLHNLSTNKGDFHLGVAMRKNSNEASTFDITNRWHEKEKATHLSSFLVVLIPYCTGLRIDNQSQT</sequence>
<reference evidence="1" key="2">
    <citation type="journal article" date="2015" name="Data Brief">
        <title>Shoot transcriptome of the giant reed, Arundo donax.</title>
        <authorList>
            <person name="Barrero R.A."/>
            <person name="Guerrero F.D."/>
            <person name="Moolhuijzen P."/>
            <person name="Goolsby J.A."/>
            <person name="Tidwell J."/>
            <person name="Bellgard S.E."/>
            <person name="Bellgard M.I."/>
        </authorList>
    </citation>
    <scope>NUCLEOTIDE SEQUENCE</scope>
    <source>
        <tissue evidence="1">Shoot tissue taken approximately 20 cm above the soil surface</tissue>
    </source>
</reference>
<organism evidence="1">
    <name type="scientific">Arundo donax</name>
    <name type="common">Giant reed</name>
    <name type="synonym">Donax arundinaceus</name>
    <dbReference type="NCBI Taxonomy" id="35708"/>
    <lineage>
        <taxon>Eukaryota</taxon>
        <taxon>Viridiplantae</taxon>
        <taxon>Streptophyta</taxon>
        <taxon>Embryophyta</taxon>
        <taxon>Tracheophyta</taxon>
        <taxon>Spermatophyta</taxon>
        <taxon>Magnoliopsida</taxon>
        <taxon>Liliopsida</taxon>
        <taxon>Poales</taxon>
        <taxon>Poaceae</taxon>
        <taxon>PACMAD clade</taxon>
        <taxon>Arundinoideae</taxon>
        <taxon>Arundineae</taxon>
        <taxon>Arundo</taxon>
    </lineage>
</organism>
<accession>A0A0A9A6Z3</accession>
<dbReference type="AlphaFoldDB" id="A0A0A9A6Z3"/>
<reference evidence="1" key="1">
    <citation type="submission" date="2014-09" db="EMBL/GenBank/DDBJ databases">
        <authorList>
            <person name="Magalhaes I.L.F."/>
            <person name="Oliveira U."/>
            <person name="Santos F.R."/>
            <person name="Vidigal T.H.D.A."/>
            <person name="Brescovit A.D."/>
            <person name="Santos A.J."/>
        </authorList>
    </citation>
    <scope>NUCLEOTIDE SEQUENCE</scope>
    <source>
        <tissue evidence="1">Shoot tissue taken approximately 20 cm above the soil surface</tissue>
    </source>
</reference>
<evidence type="ECO:0000313" key="1">
    <source>
        <dbReference type="EMBL" id="JAD45683.1"/>
    </source>
</evidence>